<dbReference type="PANTHER" id="PTHR43048">
    <property type="entry name" value="METHYLMALONYL-COA EPIMERASE"/>
    <property type="match status" value="1"/>
</dbReference>
<dbReference type="RefSeq" id="WP_259504608.1">
    <property type="nucleotide sequence ID" value="NZ_JANLCM010000001.1"/>
</dbReference>
<protein>
    <submittedName>
        <fullName evidence="3">VOC family protein</fullName>
    </submittedName>
</protein>
<dbReference type="SUPFAM" id="SSF54593">
    <property type="entry name" value="Glyoxalase/Bleomycin resistance protein/Dihydroxybiphenyl dioxygenase"/>
    <property type="match status" value="1"/>
</dbReference>
<keyword evidence="1" id="KW-0479">Metal-binding</keyword>
<dbReference type="PANTHER" id="PTHR43048:SF5">
    <property type="entry name" value="BLR5325 PROTEIN"/>
    <property type="match status" value="1"/>
</dbReference>
<dbReference type="InterPro" id="IPR018146">
    <property type="entry name" value="Glyoxalase_1_CS"/>
</dbReference>
<evidence type="ECO:0000259" key="2">
    <source>
        <dbReference type="PROSITE" id="PS51819"/>
    </source>
</evidence>
<dbReference type="PROSITE" id="PS51819">
    <property type="entry name" value="VOC"/>
    <property type="match status" value="1"/>
</dbReference>
<accession>A0ABT2GL63</accession>
<evidence type="ECO:0000313" key="4">
    <source>
        <dbReference type="Proteomes" id="UP001165584"/>
    </source>
</evidence>
<gene>
    <name evidence="3" type="ORF">N1027_02090</name>
</gene>
<dbReference type="Proteomes" id="UP001165584">
    <property type="component" value="Unassembled WGS sequence"/>
</dbReference>
<feature type="domain" description="VOC" evidence="2">
    <location>
        <begin position="5"/>
        <end position="148"/>
    </location>
</feature>
<dbReference type="EMBL" id="JANLCM010000001">
    <property type="protein sequence ID" value="MCS5716918.1"/>
    <property type="molecule type" value="Genomic_DNA"/>
</dbReference>
<evidence type="ECO:0000313" key="3">
    <source>
        <dbReference type="EMBL" id="MCS5716918.1"/>
    </source>
</evidence>
<dbReference type="Pfam" id="PF00903">
    <property type="entry name" value="Glyoxalase"/>
    <property type="match status" value="1"/>
</dbReference>
<keyword evidence="4" id="KW-1185">Reference proteome</keyword>
<reference evidence="3" key="1">
    <citation type="submission" date="2022-08" db="EMBL/GenBank/DDBJ databases">
        <authorList>
            <person name="Deng Y."/>
            <person name="Han X.-F."/>
            <person name="Zhang Y.-Q."/>
        </authorList>
    </citation>
    <scope>NUCLEOTIDE SEQUENCE</scope>
    <source>
        <strain evidence="3">CPCC 205763</strain>
    </source>
</reference>
<sequence length="177" mass="19970">MTIRSVHHTAIIVRDLDRSIYFYHDVLGLPLSQEPSEWMEGEALARGTGVPGARLRNALLRIGSDATLELLEYANRPVDNDEPIQQNYLGAMHIALRVDDIVAKKAELESHGVEFLADINGFDDGALAGWRWVYFHDPDGISLELVEVAYSNEFERRQRIEDYLATRPALETLVPTP</sequence>
<name>A0ABT2GL63_9MICO</name>
<dbReference type="InterPro" id="IPR037523">
    <property type="entry name" value="VOC_core"/>
</dbReference>
<dbReference type="InterPro" id="IPR029068">
    <property type="entry name" value="Glyas_Bleomycin-R_OHBP_Dase"/>
</dbReference>
<evidence type="ECO:0000256" key="1">
    <source>
        <dbReference type="ARBA" id="ARBA00022723"/>
    </source>
</evidence>
<proteinExistence type="predicted"/>
<dbReference type="InterPro" id="IPR004360">
    <property type="entry name" value="Glyas_Fos-R_dOase_dom"/>
</dbReference>
<dbReference type="Gene3D" id="3.10.180.10">
    <property type="entry name" value="2,3-Dihydroxybiphenyl 1,2-Dioxygenase, domain 1"/>
    <property type="match status" value="1"/>
</dbReference>
<comment type="caution">
    <text evidence="3">The sequence shown here is derived from an EMBL/GenBank/DDBJ whole genome shotgun (WGS) entry which is preliminary data.</text>
</comment>
<organism evidence="3 4">
    <name type="scientific">Herbiconiux aconitum</name>
    <dbReference type="NCBI Taxonomy" id="2970913"/>
    <lineage>
        <taxon>Bacteria</taxon>
        <taxon>Bacillati</taxon>
        <taxon>Actinomycetota</taxon>
        <taxon>Actinomycetes</taxon>
        <taxon>Micrococcales</taxon>
        <taxon>Microbacteriaceae</taxon>
        <taxon>Herbiconiux</taxon>
    </lineage>
</organism>
<dbReference type="InterPro" id="IPR051785">
    <property type="entry name" value="MMCE/EMCE_epimerase"/>
</dbReference>
<dbReference type="PROSITE" id="PS00934">
    <property type="entry name" value="GLYOXALASE_I_1"/>
    <property type="match status" value="1"/>
</dbReference>